<dbReference type="Gene3D" id="3.40.50.300">
    <property type="entry name" value="P-loop containing nucleotide triphosphate hydrolases"/>
    <property type="match status" value="1"/>
</dbReference>
<gene>
    <name evidence="1" type="ORF">Fcan01_24386</name>
</gene>
<organism evidence="1 2">
    <name type="scientific">Folsomia candida</name>
    <name type="common">Springtail</name>
    <dbReference type="NCBI Taxonomy" id="158441"/>
    <lineage>
        <taxon>Eukaryota</taxon>
        <taxon>Metazoa</taxon>
        <taxon>Ecdysozoa</taxon>
        <taxon>Arthropoda</taxon>
        <taxon>Hexapoda</taxon>
        <taxon>Collembola</taxon>
        <taxon>Entomobryomorpha</taxon>
        <taxon>Isotomoidea</taxon>
        <taxon>Isotomidae</taxon>
        <taxon>Proisotominae</taxon>
        <taxon>Folsomia</taxon>
    </lineage>
</organism>
<accession>A0A226D6U5</accession>
<dbReference type="Proteomes" id="UP000198287">
    <property type="component" value="Unassembled WGS sequence"/>
</dbReference>
<proteinExistence type="predicted"/>
<dbReference type="AlphaFoldDB" id="A0A226D6U5"/>
<comment type="caution">
    <text evidence="1">The sequence shown here is derived from an EMBL/GenBank/DDBJ whole genome shotgun (WGS) entry which is preliminary data.</text>
</comment>
<evidence type="ECO:0000313" key="1">
    <source>
        <dbReference type="EMBL" id="OXA40929.1"/>
    </source>
</evidence>
<sequence>MEGYLLKNCFKKLLPIIADELSEHYRSDDDGSRLSKLFDIDTKYCFIFKKQNDVKLRIAKIIHYWITIHDGKATLGQLLKILEYNGMWTARDNMLRKSSCPRPEFVDKDEPGHIPRLKEILTASEIFYDNQSLLVYGEIGIGKTYFVKRLLNIYFQGAPESPREITIWLDFQNFSSSLAETCDNLDISFGGIQPYDLVIKLLNSQPDFLILDGFSLANELWEEYFTLCQKFQKEYYYKMIVITDETKGWGDFDLAIQIKPLEAEQVLKFAPELNNFPNGIADFCGGNPAMLKVFKRLANDGKLTEEGTKLSMIQNFKSSIRRTHAISDTNRTFQGRRSILESEAHHVKLIKTPLGTEGCVLPAFTIHRNLPVPFLCIHRTDILCVGQPTENVMNAWNGKAVILYSATMMLPRGKKRPREQSITQKFMDENFPQEIRESRKYFAKMEPESSLTKKTGNEHIIYFEPFLKYWLLISGIPSALAKSGNIFEIRIQPVAWATAFNQRDLASTIQFVWKAMVHSECRKIIILDKIARDNMVKIIQRAVIFMMSKFHPTSYINPWSFPSSFHEIMTRFPEPDEAMMAVINSTLRNYDSRRENDEPYRAQFLNELSGRMDGLAHNFWDDVDLPDDYEVFIIEAQKEETKYEEMFKRCVMAVRNSNIGGIRMDTAQIAAALTKSTIPQNTDQHVDGVQFSEKRWKAAFKQGEISIAKVAAKLSSTIIRLDFGDVGQLIQTFKGVGSICSVKMLAIYRASKFLYERRHNKRGYEEMYDSQIPDHNVYPTLEECRQIDEEIWIHGRNNVLGRLKDLLTLDPSGAINSPTLPNMLNVANFQNQPHCLPHSPAVFQATSDSGQMDVSISPDGLVFQNLVLSPRQGDDGLEDAQRFTCVQNFLDKETLKEWKRTGLINGIEPKLLREDYTKTSYMSLTLKIGETTRTHAFCHKTWTGAEKLYRSNGPVHMGRQFLIKEIFDEDELRDATPTGRRMRGQAPGEEKQLDENRQWQILDLIRYLVSQGERGVCRPALYIGPWSNPVEKNMRTEVITFGSNKIRGTLKKTLIGNCTQESV</sequence>
<keyword evidence="2" id="KW-1185">Reference proteome</keyword>
<dbReference type="InterPro" id="IPR027417">
    <property type="entry name" value="P-loop_NTPase"/>
</dbReference>
<name>A0A226D6U5_FOLCA</name>
<dbReference type="EMBL" id="LNIX01000031">
    <property type="protein sequence ID" value="OXA40929.1"/>
    <property type="molecule type" value="Genomic_DNA"/>
</dbReference>
<reference evidence="1 2" key="1">
    <citation type="submission" date="2015-12" db="EMBL/GenBank/DDBJ databases">
        <title>The genome of Folsomia candida.</title>
        <authorList>
            <person name="Faddeeva A."/>
            <person name="Derks M.F."/>
            <person name="Anvar Y."/>
            <person name="Smit S."/>
            <person name="Van Straalen N."/>
            <person name="Roelofs D."/>
        </authorList>
    </citation>
    <scope>NUCLEOTIDE SEQUENCE [LARGE SCALE GENOMIC DNA]</scope>
    <source>
        <strain evidence="1 2">VU population</strain>
        <tissue evidence="1">Whole body</tissue>
    </source>
</reference>
<dbReference type="SUPFAM" id="SSF52540">
    <property type="entry name" value="P-loop containing nucleoside triphosphate hydrolases"/>
    <property type="match status" value="1"/>
</dbReference>
<evidence type="ECO:0000313" key="2">
    <source>
        <dbReference type="Proteomes" id="UP000198287"/>
    </source>
</evidence>
<protein>
    <submittedName>
        <fullName evidence="1">Uncharacterized protein</fullName>
    </submittedName>
</protein>